<comment type="caution">
    <text evidence="2">The sequence shown here is derived from an EMBL/GenBank/DDBJ whole genome shotgun (WGS) entry which is preliminary data.</text>
</comment>
<accession>A0A1R3KFG9</accession>
<feature type="non-terminal residue" evidence="2">
    <location>
        <position position="40"/>
    </location>
</feature>
<proteinExistence type="predicted"/>
<evidence type="ECO:0000313" key="2">
    <source>
        <dbReference type="EMBL" id="OMP05846.1"/>
    </source>
</evidence>
<keyword evidence="3" id="KW-1185">Reference proteome</keyword>
<feature type="compositionally biased region" description="Low complexity" evidence="1">
    <location>
        <begin position="31"/>
        <end position="40"/>
    </location>
</feature>
<reference evidence="2 3" key="1">
    <citation type="submission" date="2013-09" db="EMBL/GenBank/DDBJ databases">
        <title>Corchorus capsularis genome sequencing.</title>
        <authorList>
            <person name="Alam M."/>
            <person name="Haque M.S."/>
            <person name="Islam M.S."/>
            <person name="Emdad E.M."/>
            <person name="Islam M.M."/>
            <person name="Ahmed B."/>
            <person name="Halim A."/>
            <person name="Hossen Q.M.M."/>
            <person name="Hossain M.Z."/>
            <person name="Ahmed R."/>
            <person name="Khan M.M."/>
            <person name="Islam R."/>
            <person name="Rashid M.M."/>
            <person name="Khan S.A."/>
            <person name="Rahman M.S."/>
            <person name="Alam M."/>
        </authorList>
    </citation>
    <scope>NUCLEOTIDE SEQUENCE [LARGE SCALE GENOMIC DNA]</scope>
    <source>
        <strain evidence="3">cv. CVL-1</strain>
        <tissue evidence="2">Whole seedling</tissue>
    </source>
</reference>
<evidence type="ECO:0000313" key="3">
    <source>
        <dbReference type="Proteomes" id="UP000188268"/>
    </source>
</evidence>
<sequence>MASTNDKDERRTKMAEKGLNRMSHITSERNPSVSSSPSPP</sequence>
<organism evidence="2 3">
    <name type="scientific">Corchorus capsularis</name>
    <name type="common">Jute</name>
    <dbReference type="NCBI Taxonomy" id="210143"/>
    <lineage>
        <taxon>Eukaryota</taxon>
        <taxon>Viridiplantae</taxon>
        <taxon>Streptophyta</taxon>
        <taxon>Embryophyta</taxon>
        <taxon>Tracheophyta</taxon>
        <taxon>Spermatophyta</taxon>
        <taxon>Magnoliopsida</taxon>
        <taxon>eudicotyledons</taxon>
        <taxon>Gunneridae</taxon>
        <taxon>Pentapetalae</taxon>
        <taxon>rosids</taxon>
        <taxon>malvids</taxon>
        <taxon>Malvales</taxon>
        <taxon>Malvaceae</taxon>
        <taxon>Grewioideae</taxon>
        <taxon>Apeibeae</taxon>
        <taxon>Corchorus</taxon>
    </lineage>
</organism>
<dbReference type="EMBL" id="AWWV01005158">
    <property type="protein sequence ID" value="OMP05846.1"/>
    <property type="molecule type" value="Genomic_DNA"/>
</dbReference>
<dbReference type="AlphaFoldDB" id="A0A1R3KFG9"/>
<name>A0A1R3KFG9_COCAP</name>
<evidence type="ECO:0000256" key="1">
    <source>
        <dbReference type="SAM" id="MobiDB-lite"/>
    </source>
</evidence>
<feature type="compositionally biased region" description="Basic and acidic residues" evidence="1">
    <location>
        <begin position="1"/>
        <end position="19"/>
    </location>
</feature>
<dbReference type="Gramene" id="OMP05846">
    <property type="protein sequence ID" value="OMP05846"/>
    <property type="gene ID" value="CCACVL1_01809"/>
</dbReference>
<protein>
    <submittedName>
        <fullName evidence="2">High affinity nitrate transporter</fullName>
    </submittedName>
</protein>
<dbReference type="Proteomes" id="UP000188268">
    <property type="component" value="Unassembled WGS sequence"/>
</dbReference>
<gene>
    <name evidence="2" type="ORF">CCACVL1_01809</name>
</gene>
<feature type="region of interest" description="Disordered" evidence="1">
    <location>
        <begin position="1"/>
        <end position="40"/>
    </location>
</feature>